<dbReference type="NCBIfam" id="NF033206">
    <property type="entry name" value="ScyE_fam"/>
    <property type="match status" value="1"/>
</dbReference>
<feature type="signal peptide" evidence="1">
    <location>
        <begin position="1"/>
        <end position="30"/>
    </location>
</feature>
<proteinExistence type="predicted"/>
<accession>A0A1H5YXL7</accession>
<sequence>MSRSRMPRIAACLAAVGGVTVALVPGSGQAAQGTPTVRVVAEGLNSPRGVTVLGDGTVLVAEAGTGGRGPCTKSTGASETRKCFGNTGSIYRVRGKHQGRVVRNLPSISDPAGREAAGPVDVVVSGDGYLVLSGAALNSAKRAQFGAQARRMGTLYHVGGRWHGSVIADLVEHETRLNPDGVLPPTGPGKEPLHSNPWRFVAAGGDWLVTDAGANDLIRTARGGPAHTELVFPHSELRARGSRAPELAESVPTGIVRGPDGAYYVGELGGRKPGAARIWRIVPGHRPQVFVSGMTSLTDLALDGRGGLVALSMGEAAGSGGAAKPGALYRIDLKTRARSEIPTGGRLRMATGMGIGREGEIYVANNGIGNGAGQLVRVEP</sequence>
<name>A0A1H5YXL7_9ACTN</name>
<keyword evidence="3" id="KW-1185">Reference proteome</keyword>
<dbReference type="Proteomes" id="UP000236723">
    <property type="component" value="Unassembled WGS sequence"/>
</dbReference>
<dbReference type="Gene3D" id="2.120.10.30">
    <property type="entry name" value="TolB, C-terminal domain"/>
    <property type="match status" value="1"/>
</dbReference>
<evidence type="ECO:0000256" key="1">
    <source>
        <dbReference type="SAM" id="SignalP"/>
    </source>
</evidence>
<evidence type="ECO:0000313" key="2">
    <source>
        <dbReference type="EMBL" id="SEG28550.1"/>
    </source>
</evidence>
<gene>
    <name evidence="2" type="ORF">SAMN04489712_104227</name>
</gene>
<evidence type="ECO:0000313" key="3">
    <source>
        <dbReference type="Proteomes" id="UP000236723"/>
    </source>
</evidence>
<organism evidence="2 3">
    <name type="scientific">Thermomonospora echinospora</name>
    <dbReference type="NCBI Taxonomy" id="1992"/>
    <lineage>
        <taxon>Bacteria</taxon>
        <taxon>Bacillati</taxon>
        <taxon>Actinomycetota</taxon>
        <taxon>Actinomycetes</taxon>
        <taxon>Streptosporangiales</taxon>
        <taxon>Thermomonosporaceae</taxon>
        <taxon>Thermomonospora</taxon>
    </lineage>
</organism>
<dbReference type="SUPFAM" id="SSF101898">
    <property type="entry name" value="NHL repeat"/>
    <property type="match status" value="1"/>
</dbReference>
<feature type="chain" id="PRO_5009291019" description="ScyD/ScyE family protein" evidence="1">
    <location>
        <begin position="31"/>
        <end position="380"/>
    </location>
</feature>
<keyword evidence="1" id="KW-0732">Signal</keyword>
<reference evidence="3" key="1">
    <citation type="submission" date="2016-10" db="EMBL/GenBank/DDBJ databases">
        <authorList>
            <person name="Varghese N."/>
            <person name="Submissions S."/>
        </authorList>
    </citation>
    <scope>NUCLEOTIDE SEQUENCE [LARGE SCALE GENOMIC DNA]</scope>
    <source>
        <strain evidence="3">DSM 43163</strain>
    </source>
</reference>
<dbReference type="EMBL" id="FNVO01000004">
    <property type="protein sequence ID" value="SEG28550.1"/>
    <property type="molecule type" value="Genomic_DNA"/>
</dbReference>
<dbReference type="AlphaFoldDB" id="A0A1H5YXL7"/>
<protein>
    <recommendedName>
        <fullName evidence="4">ScyD/ScyE family protein</fullName>
    </recommendedName>
</protein>
<dbReference type="InterPro" id="IPR048031">
    <property type="entry name" value="ScyD/ScyE-like"/>
</dbReference>
<evidence type="ECO:0008006" key="4">
    <source>
        <dbReference type="Google" id="ProtNLM"/>
    </source>
</evidence>
<dbReference type="OrthoDB" id="9812926at2"/>
<dbReference type="InterPro" id="IPR011042">
    <property type="entry name" value="6-blade_b-propeller_TolB-like"/>
</dbReference>